<proteinExistence type="predicted"/>
<dbReference type="Proteomes" id="UP000015453">
    <property type="component" value="Unassembled WGS sequence"/>
</dbReference>
<dbReference type="GO" id="GO:0000278">
    <property type="term" value="P:mitotic cell cycle"/>
    <property type="evidence" value="ECO:0007669"/>
    <property type="project" value="TreeGrafter"/>
</dbReference>
<dbReference type="GO" id="GO:0008017">
    <property type="term" value="F:microtubule binding"/>
    <property type="evidence" value="ECO:0007669"/>
    <property type="project" value="InterPro"/>
</dbReference>
<feature type="non-terminal residue" evidence="1">
    <location>
        <position position="159"/>
    </location>
</feature>
<evidence type="ECO:0000313" key="2">
    <source>
        <dbReference type="Proteomes" id="UP000015453"/>
    </source>
</evidence>
<evidence type="ECO:0000313" key="1">
    <source>
        <dbReference type="EMBL" id="EPS57443.1"/>
    </source>
</evidence>
<keyword evidence="2" id="KW-1185">Reference proteome</keyword>
<dbReference type="InterPro" id="IPR009829">
    <property type="entry name" value="SKA1"/>
</dbReference>
<protein>
    <submittedName>
        <fullName evidence="1">Uncharacterized protein</fullName>
    </submittedName>
</protein>
<dbReference type="GO" id="GO:0031110">
    <property type="term" value="P:regulation of microtubule polymerization or depolymerization"/>
    <property type="evidence" value="ECO:0007669"/>
    <property type="project" value="TreeGrafter"/>
</dbReference>
<dbReference type="AlphaFoldDB" id="S8D479"/>
<sequence length="159" mass="17931">MDLKDAGASIDSLISLFNARISELQQLVIARNLYPASSIRDLFAIDAALQGMELQVHSIKNRLRDETRAIPKAKKLIEAALQQQRKLESIYSCVPSHSSERTTDFNHDSNKLVPPRDDDKHGFMFESSKPVQQLAPKEKKARACPPTWYVTDDELNSIP</sequence>
<dbReference type="GO" id="GO:0005876">
    <property type="term" value="C:spindle microtubule"/>
    <property type="evidence" value="ECO:0007669"/>
    <property type="project" value="TreeGrafter"/>
</dbReference>
<dbReference type="EMBL" id="AUSU01010224">
    <property type="protein sequence ID" value="EPS57443.1"/>
    <property type="molecule type" value="Genomic_DNA"/>
</dbReference>
<dbReference type="PANTHER" id="PTHR28573">
    <property type="entry name" value="SPINDLE AND KINETOCHORE-ASSOCIATED PROTEIN 1"/>
    <property type="match status" value="1"/>
</dbReference>
<name>S8D479_9LAMI</name>
<reference evidence="1 2" key="1">
    <citation type="journal article" date="2013" name="BMC Genomics">
        <title>The miniature genome of a carnivorous plant Genlisea aurea contains a low number of genes and short non-coding sequences.</title>
        <authorList>
            <person name="Leushkin E.V."/>
            <person name="Sutormin R.A."/>
            <person name="Nabieva E.R."/>
            <person name="Penin A.A."/>
            <person name="Kondrashov A.S."/>
            <person name="Logacheva M.D."/>
        </authorList>
    </citation>
    <scope>NUCLEOTIDE SEQUENCE [LARGE SCALE GENOMIC DNA]</scope>
</reference>
<organism evidence="1 2">
    <name type="scientific">Genlisea aurea</name>
    <dbReference type="NCBI Taxonomy" id="192259"/>
    <lineage>
        <taxon>Eukaryota</taxon>
        <taxon>Viridiplantae</taxon>
        <taxon>Streptophyta</taxon>
        <taxon>Embryophyta</taxon>
        <taxon>Tracheophyta</taxon>
        <taxon>Spermatophyta</taxon>
        <taxon>Magnoliopsida</taxon>
        <taxon>eudicotyledons</taxon>
        <taxon>Gunneridae</taxon>
        <taxon>Pentapetalae</taxon>
        <taxon>asterids</taxon>
        <taxon>lamiids</taxon>
        <taxon>Lamiales</taxon>
        <taxon>Lentibulariaceae</taxon>
        <taxon>Genlisea</taxon>
    </lineage>
</organism>
<dbReference type="GO" id="GO:0072686">
    <property type="term" value="C:mitotic spindle"/>
    <property type="evidence" value="ECO:0007669"/>
    <property type="project" value="TreeGrafter"/>
</dbReference>
<dbReference type="Pfam" id="PF07160">
    <property type="entry name" value="SKA1"/>
    <property type="match status" value="1"/>
</dbReference>
<dbReference type="GO" id="GO:0007059">
    <property type="term" value="P:chromosome segregation"/>
    <property type="evidence" value="ECO:0007669"/>
    <property type="project" value="InterPro"/>
</dbReference>
<dbReference type="OrthoDB" id="5962at2759"/>
<dbReference type="PANTHER" id="PTHR28573:SF1">
    <property type="entry name" value="SPINDLE AND KINETOCHORE-ASSOCIATED PROTEIN 1"/>
    <property type="match status" value="1"/>
</dbReference>
<accession>S8D479</accession>
<comment type="caution">
    <text evidence="1">The sequence shown here is derived from an EMBL/GenBank/DDBJ whole genome shotgun (WGS) entry which is preliminary data.</text>
</comment>
<dbReference type="GO" id="GO:0051301">
    <property type="term" value="P:cell division"/>
    <property type="evidence" value="ECO:0007669"/>
    <property type="project" value="InterPro"/>
</dbReference>
<gene>
    <name evidence="1" type="ORF">M569_17374</name>
</gene>
<dbReference type="GO" id="GO:0000940">
    <property type="term" value="C:outer kinetochore"/>
    <property type="evidence" value="ECO:0007669"/>
    <property type="project" value="TreeGrafter"/>
</dbReference>